<dbReference type="EMBL" id="JARK01001351">
    <property type="protein sequence ID" value="EYC23439.1"/>
    <property type="molecule type" value="Genomic_DNA"/>
</dbReference>
<organism evidence="1 2">
    <name type="scientific">Ancylostoma ceylanicum</name>
    <dbReference type="NCBI Taxonomy" id="53326"/>
    <lineage>
        <taxon>Eukaryota</taxon>
        <taxon>Metazoa</taxon>
        <taxon>Ecdysozoa</taxon>
        <taxon>Nematoda</taxon>
        <taxon>Chromadorea</taxon>
        <taxon>Rhabditida</taxon>
        <taxon>Rhabditina</taxon>
        <taxon>Rhabditomorpha</taxon>
        <taxon>Strongyloidea</taxon>
        <taxon>Ancylostomatidae</taxon>
        <taxon>Ancylostomatinae</taxon>
        <taxon>Ancylostoma</taxon>
    </lineage>
</organism>
<protein>
    <submittedName>
        <fullName evidence="1">Uncharacterized protein</fullName>
    </submittedName>
</protein>
<reference evidence="2" key="1">
    <citation type="journal article" date="2015" name="Nat. Genet.">
        <title>The genome and transcriptome of the zoonotic hookworm Ancylostoma ceylanicum identify infection-specific gene families.</title>
        <authorList>
            <person name="Schwarz E.M."/>
            <person name="Hu Y."/>
            <person name="Antoshechkin I."/>
            <person name="Miller M.M."/>
            <person name="Sternberg P.W."/>
            <person name="Aroian R.V."/>
        </authorList>
    </citation>
    <scope>NUCLEOTIDE SEQUENCE</scope>
    <source>
        <strain evidence="2">HY135</strain>
    </source>
</reference>
<gene>
    <name evidence="1" type="primary">Acey_s0015.g2648</name>
    <name evidence="1" type="ORF">Y032_0015g2648</name>
</gene>
<dbReference type="OrthoDB" id="5870147at2759"/>
<name>A0A016V6Z8_9BILA</name>
<dbReference type="AlphaFoldDB" id="A0A016V6Z8"/>
<evidence type="ECO:0000313" key="2">
    <source>
        <dbReference type="Proteomes" id="UP000024635"/>
    </source>
</evidence>
<sequence>MVSNESKSEQDHQSSANIPQDSLSIIYSNRTIRGDVAIAPRWIGDAMGRLCNVKRILLTCEPYGDVAHGCGTIVKVMPEISIIIKPHNSGDLVHCSLVSIPSELKTSYEIGDNVRYTATLDLPNSTYKWRCLGISTISRIEMVDEHKQQPNTKKGLIEIGLQTGNEYQREVSEEKSDEPLIKFELEETKHEEQNKQRISAVSKEQNPLEILIARPLGYPVEAHEAIEMCMNESPRMVFRYGDEQDCHFTIRDELERSQYANFSSLYKSMEEFLLRHTRRKGKRKRRSRNTESIFDTIEVVPTQNKDERLSSSSKTMEVNDESELSTSRFHFVGIGDNISQLLETQQQQEAPAARNIGAASECSTGVSGSPVLLYLLFLPTSMWEENVSVVVSPYEATPLSLKGGC</sequence>
<keyword evidence="2" id="KW-1185">Reference proteome</keyword>
<comment type="caution">
    <text evidence="1">The sequence shown here is derived from an EMBL/GenBank/DDBJ whole genome shotgun (WGS) entry which is preliminary data.</text>
</comment>
<accession>A0A016V6Z8</accession>
<dbReference type="Proteomes" id="UP000024635">
    <property type="component" value="Unassembled WGS sequence"/>
</dbReference>
<evidence type="ECO:0000313" key="1">
    <source>
        <dbReference type="EMBL" id="EYC23439.1"/>
    </source>
</evidence>
<proteinExistence type="predicted"/>